<dbReference type="InterPro" id="IPR003805">
    <property type="entry name" value="CobS"/>
</dbReference>
<protein>
    <recommendedName>
        <fullName evidence="6 19">Adenosylcobinamide-GDP ribazoletransferase</fullName>
        <ecNumber evidence="5 19">2.7.8.26</ecNumber>
    </recommendedName>
    <alternativeName>
        <fullName evidence="16 19">Cobalamin synthase</fullName>
    </alternativeName>
    <alternativeName>
        <fullName evidence="15 19">Cobalamin-5'-phosphate synthase</fullName>
    </alternativeName>
</protein>
<keyword evidence="12 19" id="KW-1133">Transmembrane helix</keyword>
<evidence type="ECO:0000256" key="1">
    <source>
        <dbReference type="ARBA" id="ARBA00001946"/>
    </source>
</evidence>
<evidence type="ECO:0000256" key="18">
    <source>
        <dbReference type="ARBA" id="ARBA00049504"/>
    </source>
</evidence>
<evidence type="ECO:0000256" key="12">
    <source>
        <dbReference type="ARBA" id="ARBA00022989"/>
    </source>
</evidence>
<keyword evidence="11 19" id="KW-0460">Magnesium</keyword>
<dbReference type="PANTHER" id="PTHR34148:SF1">
    <property type="entry name" value="ADENOSYLCOBINAMIDE-GDP RIBAZOLETRANSFERASE"/>
    <property type="match status" value="1"/>
</dbReference>
<comment type="subcellular location">
    <subcellularLocation>
        <location evidence="2 19">Cell membrane</location>
        <topology evidence="2 19">Multi-pass membrane protein</topology>
    </subcellularLocation>
</comment>
<gene>
    <name evidence="19 20" type="primary">cobS</name>
    <name evidence="20" type="ORF">FEZ63_20790</name>
</gene>
<evidence type="ECO:0000256" key="11">
    <source>
        <dbReference type="ARBA" id="ARBA00022842"/>
    </source>
</evidence>
<sequence length="279" mass="28592">MSDQFDETGSAAPSAWQGILVDLARTVRFFSRLPVPRLPFESGDAHAVPTFPALMRVVPLAGLIIGVLPGLVLIAALTLGLDPYLAATLSVGTLTLITGGLHEDGLADTADSFGGATRERRLAIMRDSQIGSFGASALILGFALRIGALASLASQLSMFAALLAVLIAASLSRTAGLMPLAFLPPARLDGAAHSVGQPSREAFWFAAVIAVVIALVLGLMSSLPTSGTTLMSLLAALAGWSMTRFAARHLGGQTGDIAGATQQVAEIAALIGLLIALGR</sequence>
<dbReference type="Proteomes" id="UP000325684">
    <property type="component" value="Unassembled WGS sequence"/>
</dbReference>
<comment type="function">
    <text evidence="14 19">Joins adenosylcobinamide-GDP and alpha-ribazole to generate adenosylcobalamin (Ado-cobalamin). Also synthesizes adenosylcobalamin 5'-phosphate from adenosylcobinamide-GDP and alpha-ribazole 5'-phosphate.</text>
</comment>
<dbReference type="EC" id="2.7.8.26" evidence="5 19"/>
<evidence type="ECO:0000256" key="13">
    <source>
        <dbReference type="ARBA" id="ARBA00023136"/>
    </source>
</evidence>
<evidence type="ECO:0000313" key="21">
    <source>
        <dbReference type="Proteomes" id="UP000325684"/>
    </source>
</evidence>
<comment type="similarity">
    <text evidence="4 19">Belongs to the CobS family.</text>
</comment>
<name>A0A5N3P5H1_9HYPH</name>
<comment type="catalytic activity">
    <reaction evidence="18 19">
        <text>alpha-ribazole 5'-phosphate + adenosylcob(III)inamide-GDP = adenosylcob(III)alamin 5'-phosphate + GMP + H(+)</text>
        <dbReference type="Rhea" id="RHEA:23560"/>
        <dbReference type="ChEBI" id="CHEBI:15378"/>
        <dbReference type="ChEBI" id="CHEBI:57918"/>
        <dbReference type="ChEBI" id="CHEBI:58115"/>
        <dbReference type="ChEBI" id="CHEBI:60487"/>
        <dbReference type="ChEBI" id="CHEBI:60493"/>
        <dbReference type="EC" id="2.7.8.26"/>
    </reaction>
</comment>
<dbReference type="UniPathway" id="UPA00148">
    <property type="reaction ID" value="UER00238"/>
</dbReference>
<dbReference type="NCBIfam" id="TIGR00317">
    <property type="entry name" value="cobS"/>
    <property type="match status" value="1"/>
</dbReference>
<dbReference type="RefSeq" id="WP_150948098.1">
    <property type="nucleotide sequence ID" value="NZ_VCMV01000052.1"/>
</dbReference>
<evidence type="ECO:0000256" key="8">
    <source>
        <dbReference type="ARBA" id="ARBA00022573"/>
    </source>
</evidence>
<evidence type="ECO:0000256" key="10">
    <source>
        <dbReference type="ARBA" id="ARBA00022692"/>
    </source>
</evidence>
<evidence type="ECO:0000256" key="7">
    <source>
        <dbReference type="ARBA" id="ARBA00022475"/>
    </source>
</evidence>
<evidence type="ECO:0000256" key="16">
    <source>
        <dbReference type="ARBA" id="ARBA00032853"/>
    </source>
</evidence>
<comment type="caution">
    <text evidence="20">The sequence shown here is derived from an EMBL/GenBank/DDBJ whole genome shotgun (WGS) entry which is preliminary data.</text>
</comment>
<dbReference type="GO" id="GO:0005886">
    <property type="term" value="C:plasma membrane"/>
    <property type="evidence" value="ECO:0007669"/>
    <property type="project" value="UniProtKB-SubCell"/>
</dbReference>
<dbReference type="HAMAP" id="MF_00719">
    <property type="entry name" value="CobS"/>
    <property type="match status" value="1"/>
</dbReference>
<dbReference type="AlphaFoldDB" id="A0A5N3P5H1"/>
<dbReference type="Pfam" id="PF02654">
    <property type="entry name" value="CobS"/>
    <property type="match status" value="1"/>
</dbReference>
<feature type="transmembrane region" description="Helical" evidence="19">
    <location>
        <begin position="60"/>
        <end position="81"/>
    </location>
</feature>
<comment type="cofactor">
    <cofactor evidence="1 19">
        <name>Mg(2+)</name>
        <dbReference type="ChEBI" id="CHEBI:18420"/>
    </cofactor>
</comment>
<proteinExistence type="inferred from homology"/>
<evidence type="ECO:0000313" key="20">
    <source>
        <dbReference type="EMBL" id="KAB0264974.1"/>
    </source>
</evidence>
<feature type="transmembrane region" description="Helical" evidence="19">
    <location>
        <begin position="159"/>
        <end position="182"/>
    </location>
</feature>
<comment type="pathway">
    <text evidence="3 19">Cofactor biosynthesis; adenosylcobalamin biosynthesis; adenosylcobalamin from cob(II)yrinate a,c-diamide: step 7/7.</text>
</comment>
<dbReference type="GO" id="GO:0051073">
    <property type="term" value="F:adenosylcobinamide-GDP ribazoletransferase activity"/>
    <property type="evidence" value="ECO:0007669"/>
    <property type="project" value="UniProtKB-UniRule"/>
</dbReference>
<keyword evidence="7 19" id="KW-1003">Cell membrane</keyword>
<evidence type="ECO:0000256" key="19">
    <source>
        <dbReference type="HAMAP-Rule" id="MF_00719"/>
    </source>
</evidence>
<evidence type="ECO:0000256" key="14">
    <source>
        <dbReference type="ARBA" id="ARBA00025228"/>
    </source>
</evidence>
<keyword evidence="10 19" id="KW-0812">Transmembrane</keyword>
<feature type="transmembrane region" description="Helical" evidence="19">
    <location>
        <begin position="130"/>
        <end position="153"/>
    </location>
</feature>
<evidence type="ECO:0000256" key="9">
    <source>
        <dbReference type="ARBA" id="ARBA00022679"/>
    </source>
</evidence>
<evidence type="ECO:0000256" key="6">
    <source>
        <dbReference type="ARBA" id="ARBA00015850"/>
    </source>
</evidence>
<dbReference type="GO" id="GO:0009236">
    <property type="term" value="P:cobalamin biosynthetic process"/>
    <property type="evidence" value="ECO:0007669"/>
    <property type="project" value="UniProtKB-UniRule"/>
</dbReference>
<comment type="catalytic activity">
    <reaction evidence="17 19">
        <text>alpha-ribazole + adenosylcob(III)inamide-GDP = adenosylcob(III)alamin + GMP + H(+)</text>
        <dbReference type="Rhea" id="RHEA:16049"/>
        <dbReference type="ChEBI" id="CHEBI:10329"/>
        <dbReference type="ChEBI" id="CHEBI:15378"/>
        <dbReference type="ChEBI" id="CHEBI:18408"/>
        <dbReference type="ChEBI" id="CHEBI:58115"/>
        <dbReference type="ChEBI" id="CHEBI:60487"/>
        <dbReference type="EC" id="2.7.8.26"/>
    </reaction>
</comment>
<keyword evidence="9 19" id="KW-0808">Transferase</keyword>
<keyword evidence="8 19" id="KW-0169">Cobalamin biosynthesis</keyword>
<keyword evidence="21" id="KW-1185">Reference proteome</keyword>
<dbReference type="EMBL" id="VCMV01000052">
    <property type="protein sequence ID" value="KAB0264974.1"/>
    <property type="molecule type" value="Genomic_DNA"/>
</dbReference>
<dbReference type="OrthoDB" id="9794626at2"/>
<dbReference type="GO" id="GO:0008818">
    <property type="term" value="F:cobalamin 5'-phosphate synthase activity"/>
    <property type="evidence" value="ECO:0007669"/>
    <property type="project" value="UniProtKB-UniRule"/>
</dbReference>
<accession>A0A5N3P5H1</accession>
<feature type="transmembrane region" description="Helical" evidence="19">
    <location>
        <begin position="202"/>
        <end position="223"/>
    </location>
</feature>
<organism evidence="20 21">
    <name type="scientific">Microvirga brassicacearum</name>
    <dbReference type="NCBI Taxonomy" id="2580413"/>
    <lineage>
        <taxon>Bacteria</taxon>
        <taxon>Pseudomonadati</taxon>
        <taxon>Pseudomonadota</taxon>
        <taxon>Alphaproteobacteria</taxon>
        <taxon>Hyphomicrobiales</taxon>
        <taxon>Methylobacteriaceae</taxon>
        <taxon>Microvirga</taxon>
    </lineage>
</organism>
<dbReference type="PANTHER" id="PTHR34148">
    <property type="entry name" value="ADENOSYLCOBINAMIDE-GDP RIBAZOLETRANSFERASE"/>
    <property type="match status" value="1"/>
</dbReference>
<evidence type="ECO:0000256" key="15">
    <source>
        <dbReference type="ARBA" id="ARBA00032605"/>
    </source>
</evidence>
<evidence type="ECO:0000256" key="2">
    <source>
        <dbReference type="ARBA" id="ARBA00004651"/>
    </source>
</evidence>
<evidence type="ECO:0000256" key="5">
    <source>
        <dbReference type="ARBA" id="ARBA00013200"/>
    </source>
</evidence>
<evidence type="ECO:0000256" key="3">
    <source>
        <dbReference type="ARBA" id="ARBA00004663"/>
    </source>
</evidence>
<evidence type="ECO:0000256" key="4">
    <source>
        <dbReference type="ARBA" id="ARBA00010561"/>
    </source>
</evidence>
<keyword evidence="13 19" id="KW-0472">Membrane</keyword>
<evidence type="ECO:0000256" key="17">
    <source>
        <dbReference type="ARBA" id="ARBA00048623"/>
    </source>
</evidence>
<reference evidence="20 21" key="1">
    <citation type="journal article" date="2019" name="Microorganisms">
        <title>Genome Insights into the Novel Species Microvirga brassicacearum, a Rapeseed Endophyte with Biotechnological Potential.</title>
        <authorList>
            <person name="Jimenez-Gomez A."/>
            <person name="Saati-Santamaria Z."/>
            <person name="Igual J.M."/>
            <person name="Rivas R."/>
            <person name="Mateos P.F."/>
            <person name="Garcia-Fraile P."/>
        </authorList>
    </citation>
    <scope>NUCLEOTIDE SEQUENCE [LARGE SCALE GENOMIC DNA]</scope>
    <source>
        <strain evidence="20 21">CDVBN77</strain>
    </source>
</reference>